<sequence length="119" mass="13344">MLKHFLTIQVKPIHSCGLQQSKTRPKQTIDSLSRSPQPWSSLPLCRWDHVFSLTAEGSYQLLSGHIGHGLLVQQGVGVGTSVYQVNRIGKRKKVVAALRFMIFQLLNETLAPPIQRETL</sequence>
<dbReference type="EMBL" id="NKQU01000598">
    <property type="protein sequence ID" value="OZI84421.1"/>
    <property type="molecule type" value="Genomic_DNA"/>
</dbReference>
<gene>
    <name evidence="1" type="ORF">CFN58_24700</name>
</gene>
<dbReference type="Proteomes" id="UP000217163">
    <property type="component" value="Unassembled WGS sequence"/>
</dbReference>
<comment type="caution">
    <text evidence="1">The sequence shown here is derived from an EMBL/GenBank/DDBJ whole genome shotgun (WGS) entry which is preliminary data.</text>
</comment>
<evidence type="ECO:0000313" key="1">
    <source>
        <dbReference type="EMBL" id="OZI84421.1"/>
    </source>
</evidence>
<dbReference type="AlphaFoldDB" id="A0A261WE45"/>
<proteinExistence type="predicted"/>
<evidence type="ECO:0000313" key="2">
    <source>
        <dbReference type="Proteomes" id="UP000217163"/>
    </source>
</evidence>
<name>A0A261WE45_9PSED</name>
<accession>A0A261WE45</accession>
<protein>
    <submittedName>
        <fullName evidence="1">Uncharacterized protein</fullName>
    </submittedName>
</protein>
<reference evidence="2" key="1">
    <citation type="journal article" date="2016" name="Sci. Rep.">
        <title>Genome analysis of the kiwifruit canker pathogen Pseudomonas syringae pv. actinidiae biovar 5.</title>
        <authorList>
            <person name="Fujikawa T."/>
            <person name="Sawada H."/>
        </authorList>
    </citation>
    <scope>NUCLEOTIDE SEQUENCE [LARGE SCALE GENOMIC DNA]</scope>
    <source>
        <strain evidence="2">MAFF 212061</strain>
    </source>
</reference>
<organism evidence="1 2">
    <name type="scientific">Pseudomonas avellanae</name>
    <dbReference type="NCBI Taxonomy" id="46257"/>
    <lineage>
        <taxon>Bacteria</taxon>
        <taxon>Pseudomonadati</taxon>
        <taxon>Pseudomonadota</taxon>
        <taxon>Gammaproteobacteria</taxon>
        <taxon>Pseudomonadales</taxon>
        <taxon>Pseudomonadaceae</taxon>
        <taxon>Pseudomonas</taxon>
    </lineage>
</organism>